<accession>W7XDW6</accession>
<dbReference type="InParanoid" id="W7XDW6"/>
<dbReference type="RefSeq" id="XP_012655392.1">
    <property type="nucleotide sequence ID" value="XM_012799938.1"/>
</dbReference>
<feature type="compositionally biased region" description="Polar residues" evidence="1">
    <location>
        <begin position="1"/>
        <end position="23"/>
    </location>
</feature>
<reference evidence="3" key="1">
    <citation type="journal article" date="2006" name="PLoS Biol.">
        <title>Macronuclear genome sequence of the ciliate Tetrahymena thermophila, a model eukaryote.</title>
        <authorList>
            <person name="Eisen J.A."/>
            <person name="Coyne R.S."/>
            <person name="Wu M."/>
            <person name="Wu D."/>
            <person name="Thiagarajan M."/>
            <person name="Wortman J.R."/>
            <person name="Badger J.H."/>
            <person name="Ren Q."/>
            <person name="Amedeo P."/>
            <person name="Jones K.M."/>
            <person name="Tallon L.J."/>
            <person name="Delcher A.L."/>
            <person name="Salzberg S.L."/>
            <person name="Silva J.C."/>
            <person name="Haas B.J."/>
            <person name="Majoros W.H."/>
            <person name="Farzad M."/>
            <person name="Carlton J.M."/>
            <person name="Smith R.K. Jr."/>
            <person name="Garg J."/>
            <person name="Pearlman R.E."/>
            <person name="Karrer K.M."/>
            <person name="Sun L."/>
            <person name="Manning G."/>
            <person name="Elde N.C."/>
            <person name="Turkewitz A.P."/>
            <person name="Asai D.J."/>
            <person name="Wilkes D.E."/>
            <person name="Wang Y."/>
            <person name="Cai H."/>
            <person name="Collins K."/>
            <person name="Stewart B.A."/>
            <person name="Lee S.R."/>
            <person name="Wilamowska K."/>
            <person name="Weinberg Z."/>
            <person name="Ruzzo W.L."/>
            <person name="Wloga D."/>
            <person name="Gaertig J."/>
            <person name="Frankel J."/>
            <person name="Tsao C.-C."/>
            <person name="Gorovsky M.A."/>
            <person name="Keeling P.J."/>
            <person name="Waller R.F."/>
            <person name="Patron N.J."/>
            <person name="Cherry J.M."/>
            <person name="Stover N.A."/>
            <person name="Krieger C.J."/>
            <person name="del Toro C."/>
            <person name="Ryder H.F."/>
            <person name="Williamson S.C."/>
            <person name="Barbeau R.A."/>
            <person name="Hamilton E.P."/>
            <person name="Orias E."/>
        </authorList>
    </citation>
    <scope>NUCLEOTIDE SEQUENCE [LARGE SCALE GENOMIC DNA]</scope>
    <source>
        <strain evidence="3">SB210</strain>
    </source>
</reference>
<feature type="region of interest" description="Disordered" evidence="1">
    <location>
        <begin position="1"/>
        <end position="29"/>
    </location>
</feature>
<evidence type="ECO:0000256" key="1">
    <source>
        <dbReference type="SAM" id="MobiDB-lite"/>
    </source>
</evidence>
<dbReference type="EMBL" id="GG662474">
    <property type="protein sequence ID" value="EWS72081.1"/>
    <property type="molecule type" value="Genomic_DNA"/>
</dbReference>
<name>W7XDW6_TETTS</name>
<gene>
    <name evidence="2" type="ORF">TTHERM_000245829</name>
</gene>
<evidence type="ECO:0000313" key="3">
    <source>
        <dbReference type="Proteomes" id="UP000009168"/>
    </source>
</evidence>
<proteinExistence type="predicted"/>
<dbReference type="GeneID" id="24438005"/>
<dbReference type="Proteomes" id="UP000009168">
    <property type="component" value="Unassembled WGS sequence"/>
</dbReference>
<keyword evidence="3" id="KW-1185">Reference proteome</keyword>
<organism evidence="2 3">
    <name type="scientific">Tetrahymena thermophila (strain SB210)</name>
    <dbReference type="NCBI Taxonomy" id="312017"/>
    <lineage>
        <taxon>Eukaryota</taxon>
        <taxon>Sar</taxon>
        <taxon>Alveolata</taxon>
        <taxon>Ciliophora</taxon>
        <taxon>Intramacronucleata</taxon>
        <taxon>Oligohymenophorea</taxon>
        <taxon>Hymenostomatida</taxon>
        <taxon>Tetrahymenina</taxon>
        <taxon>Tetrahymenidae</taxon>
        <taxon>Tetrahymena</taxon>
    </lineage>
</organism>
<dbReference type="KEGG" id="tet:TTHERM_000245829"/>
<evidence type="ECO:0000313" key="2">
    <source>
        <dbReference type="EMBL" id="EWS72081.1"/>
    </source>
</evidence>
<sequence length="331" mass="39104">MESNKKTNKQIQQLSQQNHNTSCLADKNQKNENKIKSLGKFKGDNSILQQKNQQNTFHTSIQFINNKTEVSSINQFDNSIQIEKVNLTLDVGSYQRDLEKKKFSLLTPIVEEISRRFIFDETEIQQKKIQQVIGQKLNQKLNNHFEKNIKDKNSFLIDSLEQDDLSFQGFDLQRQSKINQSIENKFNCQGFLPKLQSIKLDQITLNQLEEEKPQTNVCQFSSILIKQKKILFYFTIRKALQQVVSQYEGIPILFQLNKIQNQKKKEAKYKAAMKEHIHKNKKEFMNNIFYQNVKKKKHFQKLIIVVIDDQNIIDQSEQEFQLLLNNLKNFQ</sequence>
<protein>
    <submittedName>
        <fullName evidence="2">Tetratricopeptide repeat protein</fullName>
    </submittedName>
</protein>
<dbReference type="AlphaFoldDB" id="W7XDW6"/>